<dbReference type="HAMAP" id="MF_01615">
    <property type="entry name" value="PdxT"/>
    <property type="match status" value="1"/>
</dbReference>
<evidence type="ECO:0000256" key="5">
    <source>
        <dbReference type="ARBA" id="ARBA00023239"/>
    </source>
</evidence>
<keyword evidence="3 10" id="KW-0663">Pyridoxal phosphate</keyword>
<evidence type="ECO:0000256" key="12">
    <source>
        <dbReference type="PIRSR" id="PIRSR005639-2"/>
    </source>
</evidence>
<feature type="active site" description="Nucleophile" evidence="10 11">
    <location>
        <position position="79"/>
    </location>
</feature>
<dbReference type="FunFam" id="3.40.50.880:FF:000010">
    <property type="entry name" value="uncharacterized protein LOC100176842 isoform X2"/>
    <property type="match status" value="1"/>
</dbReference>
<feature type="binding site" evidence="10 12">
    <location>
        <begin position="135"/>
        <end position="136"/>
    </location>
    <ligand>
        <name>L-glutamine</name>
        <dbReference type="ChEBI" id="CHEBI:58359"/>
    </ligand>
</feature>
<dbReference type="PIRSF" id="PIRSF005639">
    <property type="entry name" value="Glut_amidoT_SNO"/>
    <property type="match status" value="1"/>
</dbReference>
<proteinExistence type="inferred from homology"/>
<keyword evidence="2 10" id="KW-0378">Hydrolase</keyword>
<dbReference type="EC" id="3.5.1.2" evidence="10"/>
<dbReference type="Gene3D" id="3.40.50.880">
    <property type="match status" value="1"/>
</dbReference>
<evidence type="ECO:0000313" key="14">
    <source>
        <dbReference type="Proteomes" id="UP000266328"/>
    </source>
</evidence>
<evidence type="ECO:0000256" key="11">
    <source>
        <dbReference type="PIRSR" id="PIRSR005639-1"/>
    </source>
</evidence>
<evidence type="ECO:0000256" key="1">
    <source>
        <dbReference type="ARBA" id="ARBA00008345"/>
    </source>
</evidence>
<feature type="binding site" evidence="10 12">
    <location>
        <position position="107"/>
    </location>
    <ligand>
        <name>L-glutamine</name>
        <dbReference type="ChEBI" id="CHEBI:58359"/>
    </ligand>
</feature>
<feature type="binding site" evidence="10 12">
    <location>
        <begin position="46"/>
        <end position="48"/>
    </location>
    <ligand>
        <name>L-glutamine</name>
        <dbReference type="ChEBI" id="CHEBI:58359"/>
    </ligand>
</feature>
<evidence type="ECO:0000256" key="8">
    <source>
        <dbReference type="ARBA" id="ARBA00054599"/>
    </source>
</evidence>
<comment type="pathway">
    <text evidence="10">Cofactor biosynthesis; pyridoxal 5'-phosphate biosynthesis.</text>
</comment>
<dbReference type="GO" id="GO:0004359">
    <property type="term" value="F:glutaminase activity"/>
    <property type="evidence" value="ECO:0007669"/>
    <property type="project" value="UniProtKB-UniRule"/>
</dbReference>
<comment type="caution">
    <text evidence="13">The sequence shown here is derived from an EMBL/GenBank/DDBJ whole genome shotgun (WGS) entry which is preliminary data.</text>
</comment>
<keyword evidence="4 10" id="KW-0315">Glutamine amidotransferase</keyword>
<dbReference type="EC" id="4.3.3.6" evidence="10"/>
<evidence type="ECO:0000256" key="2">
    <source>
        <dbReference type="ARBA" id="ARBA00022801"/>
    </source>
</evidence>
<feature type="active site" description="Charge relay system" evidence="10 11">
    <location>
        <position position="171"/>
    </location>
</feature>
<evidence type="ECO:0000256" key="6">
    <source>
        <dbReference type="ARBA" id="ARBA00047992"/>
    </source>
</evidence>
<keyword evidence="5 10" id="KW-0456">Lyase</keyword>
<comment type="catalytic activity">
    <reaction evidence="6 10">
        <text>aldehydo-D-ribose 5-phosphate + D-glyceraldehyde 3-phosphate + L-glutamine = pyridoxal 5'-phosphate + L-glutamate + phosphate + 3 H2O + H(+)</text>
        <dbReference type="Rhea" id="RHEA:31507"/>
        <dbReference type="ChEBI" id="CHEBI:15377"/>
        <dbReference type="ChEBI" id="CHEBI:15378"/>
        <dbReference type="ChEBI" id="CHEBI:29985"/>
        <dbReference type="ChEBI" id="CHEBI:43474"/>
        <dbReference type="ChEBI" id="CHEBI:58273"/>
        <dbReference type="ChEBI" id="CHEBI:58359"/>
        <dbReference type="ChEBI" id="CHEBI:59776"/>
        <dbReference type="ChEBI" id="CHEBI:597326"/>
        <dbReference type="EC" id="4.3.3.6"/>
    </reaction>
</comment>
<name>A0A398D5G8_9BACT</name>
<dbReference type="GO" id="GO:1903600">
    <property type="term" value="C:glutaminase complex"/>
    <property type="evidence" value="ECO:0007669"/>
    <property type="project" value="TreeGrafter"/>
</dbReference>
<reference evidence="13 14" key="1">
    <citation type="submission" date="2018-09" db="EMBL/GenBank/DDBJ databases">
        <title>Discovery and Ecogenomic Context for Candidatus Cryosericales, a Global Caldiserica Order Active in Thawing Permafrost.</title>
        <authorList>
            <person name="Martinez M.A."/>
            <person name="Woodcroft B.J."/>
            <person name="Ignacio Espinoza J.C."/>
            <person name="Zayed A."/>
            <person name="Singleton C.M."/>
            <person name="Boyd J."/>
            <person name="Li Y.-F."/>
            <person name="Purvine S."/>
            <person name="Maughan H."/>
            <person name="Hodgkins S.B."/>
            <person name="Anderson D."/>
            <person name="Sederholm M."/>
            <person name="Temperton B."/>
            <person name="Saleska S.R."/>
            <person name="Tyson G.W."/>
            <person name="Rich V.I."/>
        </authorList>
    </citation>
    <scope>NUCLEOTIDE SEQUENCE [LARGE SCALE GENOMIC DNA]</scope>
    <source>
        <strain evidence="13 14">SMC7</strain>
    </source>
</reference>
<dbReference type="OrthoDB" id="9810320at2"/>
<dbReference type="AlphaFoldDB" id="A0A398D5G8"/>
<dbReference type="NCBIfam" id="TIGR03800">
    <property type="entry name" value="PLP_synth_Pdx2"/>
    <property type="match status" value="1"/>
</dbReference>
<sequence>MVIGVLALQGDFREHASMARFLGVEVRLVRLPEEVGLVDGLIIPGGESTTMGKLMVKYGVDRAIVDRFNAGKLAIYGTCAGMIVLARDIEGSQAQPHLGLLDVTVQRNAFGRQKESSEEDLEVQGLDTPLHVLFIRAPVIVRTGSSVEVLARVTQGPVYVQQGRLLASSFHPELGSDTRVHEHFLRLAEQSSNQEV</sequence>
<evidence type="ECO:0000256" key="10">
    <source>
        <dbReference type="HAMAP-Rule" id="MF_01615"/>
    </source>
</evidence>
<dbReference type="Proteomes" id="UP000266328">
    <property type="component" value="Unassembled WGS sequence"/>
</dbReference>
<gene>
    <name evidence="10 13" type="primary">pdxT</name>
    <name evidence="13" type="ORF">SMC7_02455</name>
</gene>
<dbReference type="GO" id="GO:0036381">
    <property type="term" value="F:pyridoxal 5'-phosphate synthase (glutamine hydrolysing) activity"/>
    <property type="evidence" value="ECO:0007669"/>
    <property type="project" value="UniProtKB-UniRule"/>
</dbReference>
<feature type="active site" description="Charge relay system" evidence="10 11">
    <location>
        <position position="173"/>
    </location>
</feature>
<evidence type="ECO:0000256" key="7">
    <source>
        <dbReference type="ARBA" id="ARBA00049534"/>
    </source>
</evidence>
<dbReference type="PANTHER" id="PTHR31559">
    <property type="entry name" value="PYRIDOXAL 5'-PHOSPHATE SYNTHASE SUBUNIT SNO"/>
    <property type="match status" value="1"/>
</dbReference>
<dbReference type="RefSeq" id="WP_119088798.1">
    <property type="nucleotide sequence ID" value="NZ_QXIS01000014.1"/>
</dbReference>
<keyword evidence="14" id="KW-1185">Reference proteome</keyword>
<dbReference type="GO" id="GO:0005829">
    <property type="term" value="C:cytosol"/>
    <property type="evidence" value="ECO:0007669"/>
    <property type="project" value="TreeGrafter"/>
</dbReference>
<accession>A0A398D5G8</accession>
<evidence type="ECO:0000256" key="9">
    <source>
        <dbReference type="ARBA" id="ARBA00064749"/>
    </source>
</evidence>
<evidence type="ECO:0000256" key="4">
    <source>
        <dbReference type="ARBA" id="ARBA00022962"/>
    </source>
</evidence>
<comment type="function">
    <text evidence="8 10">Catalyzes the hydrolysis of glutamine to glutamate and ammonia as part of the biosynthesis of pyridoxal 5'-phosphate. The resulting ammonia molecule is channeled to the active site of PdxS.</text>
</comment>
<dbReference type="PROSITE" id="PS51274">
    <property type="entry name" value="GATASE_COBBQ"/>
    <property type="match status" value="1"/>
</dbReference>
<dbReference type="InterPro" id="IPR021196">
    <property type="entry name" value="PdxT/SNO_CS"/>
</dbReference>
<dbReference type="PROSITE" id="PS01236">
    <property type="entry name" value="PDXT_SNO_1"/>
    <property type="match status" value="1"/>
</dbReference>
<dbReference type="PANTHER" id="PTHR31559:SF0">
    <property type="entry name" value="PYRIDOXAL 5'-PHOSPHATE SYNTHASE SUBUNIT SNO1-RELATED"/>
    <property type="match status" value="1"/>
</dbReference>
<dbReference type="SUPFAM" id="SSF52317">
    <property type="entry name" value="Class I glutamine amidotransferase-like"/>
    <property type="match status" value="1"/>
</dbReference>
<dbReference type="CDD" id="cd01749">
    <property type="entry name" value="GATase1_PB"/>
    <property type="match status" value="1"/>
</dbReference>
<comment type="subunit">
    <text evidence="9 10">In the presence of PdxS, forms a dodecamer of heterodimers. Only shows activity in the heterodimer.</text>
</comment>
<dbReference type="InterPro" id="IPR029062">
    <property type="entry name" value="Class_I_gatase-like"/>
</dbReference>
<protein>
    <recommendedName>
        <fullName evidence="10">Pyridoxal 5'-phosphate synthase subunit PdxT</fullName>
        <ecNumber evidence="10">4.3.3.6</ecNumber>
    </recommendedName>
    <alternativeName>
        <fullName evidence="10">Pdx2</fullName>
    </alternativeName>
    <alternativeName>
        <fullName evidence="10">Pyridoxal 5'-phosphate synthase glutaminase subunit</fullName>
        <ecNumber evidence="10">3.5.1.2</ecNumber>
    </alternativeName>
</protein>
<dbReference type="GO" id="GO:0042823">
    <property type="term" value="P:pyridoxal phosphate biosynthetic process"/>
    <property type="evidence" value="ECO:0007669"/>
    <property type="project" value="UniProtKB-UniRule"/>
</dbReference>
<evidence type="ECO:0000313" key="13">
    <source>
        <dbReference type="EMBL" id="RIE06354.1"/>
    </source>
</evidence>
<comment type="similarity">
    <text evidence="1 10">Belongs to the glutaminase PdxT/SNO family.</text>
</comment>
<dbReference type="GO" id="GO:0006543">
    <property type="term" value="P:L-glutamine catabolic process"/>
    <property type="evidence" value="ECO:0007669"/>
    <property type="project" value="UniProtKB-UniRule"/>
</dbReference>
<dbReference type="Pfam" id="PF01174">
    <property type="entry name" value="SNO"/>
    <property type="match status" value="1"/>
</dbReference>
<dbReference type="PROSITE" id="PS51273">
    <property type="entry name" value="GATASE_TYPE_1"/>
    <property type="match status" value="1"/>
</dbReference>
<dbReference type="InterPro" id="IPR002161">
    <property type="entry name" value="PdxT/SNO"/>
</dbReference>
<organism evidence="13 14">
    <name type="scientific">Candidatus Cryosericum terrychapinii</name>
    <dbReference type="NCBI Taxonomy" id="2290919"/>
    <lineage>
        <taxon>Bacteria</taxon>
        <taxon>Pseudomonadati</taxon>
        <taxon>Caldisericota/Cryosericota group</taxon>
        <taxon>Candidatus Cryosericota</taxon>
        <taxon>Candidatus Cryosericia</taxon>
        <taxon>Candidatus Cryosericales</taxon>
        <taxon>Candidatus Cryosericaceae</taxon>
        <taxon>Candidatus Cryosericum</taxon>
    </lineage>
</organism>
<dbReference type="UniPathway" id="UPA00245"/>
<evidence type="ECO:0000256" key="3">
    <source>
        <dbReference type="ARBA" id="ARBA00022898"/>
    </source>
</evidence>
<dbReference type="PROSITE" id="PS51130">
    <property type="entry name" value="PDXT_SNO_2"/>
    <property type="match status" value="1"/>
</dbReference>
<dbReference type="GO" id="GO:0008614">
    <property type="term" value="P:pyridoxine metabolic process"/>
    <property type="evidence" value="ECO:0007669"/>
    <property type="project" value="TreeGrafter"/>
</dbReference>
<dbReference type="EMBL" id="QXIS01000014">
    <property type="protein sequence ID" value="RIE06354.1"/>
    <property type="molecule type" value="Genomic_DNA"/>
</dbReference>
<comment type="catalytic activity">
    <reaction evidence="7 10">
        <text>L-glutamine + H2O = L-glutamate + NH4(+)</text>
        <dbReference type="Rhea" id="RHEA:15889"/>
        <dbReference type="ChEBI" id="CHEBI:15377"/>
        <dbReference type="ChEBI" id="CHEBI:28938"/>
        <dbReference type="ChEBI" id="CHEBI:29985"/>
        <dbReference type="ChEBI" id="CHEBI:58359"/>
        <dbReference type="EC" id="3.5.1.2"/>
    </reaction>
</comment>